<dbReference type="SUPFAM" id="SSF53822">
    <property type="entry name" value="Periplasmic binding protein-like I"/>
    <property type="match status" value="1"/>
</dbReference>
<evidence type="ECO:0000259" key="5">
    <source>
        <dbReference type="PROSITE" id="PS50932"/>
    </source>
</evidence>
<dbReference type="PROSITE" id="PS50932">
    <property type="entry name" value="HTH_LACI_2"/>
    <property type="match status" value="1"/>
</dbReference>
<dbReference type="PROSITE" id="PS00356">
    <property type="entry name" value="HTH_LACI_1"/>
    <property type="match status" value="1"/>
</dbReference>
<evidence type="ECO:0000256" key="4">
    <source>
        <dbReference type="ARBA" id="ARBA00023163"/>
    </source>
</evidence>
<dbReference type="InterPro" id="IPR028082">
    <property type="entry name" value="Peripla_BP_I"/>
</dbReference>
<evidence type="ECO:0000256" key="2">
    <source>
        <dbReference type="ARBA" id="ARBA00023015"/>
    </source>
</evidence>
<dbReference type="SMART" id="SM00354">
    <property type="entry name" value="HTH_LACI"/>
    <property type="match status" value="1"/>
</dbReference>
<dbReference type="Pfam" id="PF13377">
    <property type="entry name" value="Peripla_BP_3"/>
    <property type="match status" value="1"/>
</dbReference>
<proteinExistence type="predicted"/>
<dbReference type="InterPro" id="IPR046335">
    <property type="entry name" value="LacI/GalR-like_sensor"/>
</dbReference>
<reference evidence="7" key="1">
    <citation type="journal article" date="2019" name="Int. J. Syst. Evol. Microbiol.">
        <title>The Global Catalogue of Microorganisms (GCM) 10K type strain sequencing project: providing services to taxonomists for standard genome sequencing and annotation.</title>
        <authorList>
            <consortium name="The Broad Institute Genomics Platform"/>
            <consortium name="The Broad Institute Genome Sequencing Center for Infectious Disease"/>
            <person name="Wu L."/>
            <person name="Ma J."/>
        </authorList>
    </citation>
    <scope>NUCLEOTIDE SEQUENCE [LARGE SCALE GENOMIC DNA]</scope>
    <source>
        <strain evidence="7">CCUG 39970</strain>
    </source>
</reference>
<dbReference type="Gene3D" id="1.10.260.40">
    <property type="entry name" value="lambda repressor-like DNA-binding domains"/>
    <property type="match status" value="1"/>
</dbReference>
<keyword evidence="4" id="KW-0804">Transcription</keyword>
<protein>
    <submittedName>
        <fullName evidence="6">LacI family DNA-binding transcriptional regulator</fullName>
    </submittedName>
</protein>
<dbReference type="InterPro" id="IPR010982">
    <property type="entry name" value="Lambda_DNA-bd_dom_sf"/>
</dbReference>
<dbReference type="InterPro" id="IPR000843">
    <property type="entry name" value="HTH_LacI"/>
</dbReference>
<dbReference type="GO" id="GO:0003677">
    <property type="term" value="F:DNA binding"/>
    <property type="evidence" value="ECO:0007669"/>
    <property type="project" value="UniProtKB-KW"/>
</dbReference>
<keyword evidence="1" id="KW-0678">Repressor</keyword>
<dbReference type="Pfam" id="PF00356">
    <property type="entry name" value="LacI"/>
    <property type="match status" value="1"/>
</dbReference>
<accession>A0ABV8YEW9</accession>
<evidence type="ECO:0000256" key="3">
    <source>
        <dbReference type="ARBA" id="ARBA00023125"/>
    </source>
</evidence>
<dbReference type="CDD" id="cd01392">
    <property type="entry name" value="HTH_LacI"/>
    <property type="match status" value="1"/>
</dbReference>
<sequence>MQNGSARRPVTVIEVAQEAGVSPSTVSRILNGSAGVAADKKRAVEQAVERLGYRPNMMARHLVQGNSRTVGVLTQDIASPFYNDAIRGIEEGLMPHGYSPLMISGHWHSEQEGHAIELLLGRRVEALIVLGGSVPEAELHDVAARLPVVVLGRRIERPDFSGFSLVLDNFGGARRATTHLIQLGHRTIGHIMGLPEHADAQERLAGYRAALEDHGLPWDSSLVVQGDFREASGLLGMQRLLELDRPLTAVFCSNDQMAYGARLALYRRGIRVPDDLSLVGFDDLPGSSYSTPPLTSVRQPVHDLGRRMAEFVLARLNGQTPALPELELELVVRESTALVRVSPLPRPGPSSVR</sequence>
<evidence type="ECO:0000313" key="7">
    <source>
        <dbReference type="Proteomes" id="UP001595939"/>
    </source>
</evidence>
<dbReference type="Proteomes" id="UP001595939">
    <property type="component" value="Unassembled WGS sequence"/>
</dbReference>
<gene>
    <name evidence="6" type="ORF">ACFO0P_19960</name>
</gene>
<dbReference type="PANTHER" id="PTHR30146">
    <property type="entry name" value="LACI-RELATED TRANSCRIPTIONAL REPRESSOR"/>
    <property type="match status" value="1"/>
</dbReference>
<name>A0ABV8YEW9_9DEIO</name>
<dbReference type="EMBL" id="JBHSEG010000014">
    <property type="protein sequence ID" value="MFC4456060.1"/>
    <property type="molecule type" value="Genomic_DNA"/>
</dbReference>
<comment type="caution">
    <text evidence="6">The sequence shown here is derived from an EMBL/GenBank/DDBJ whole genome shotgun (WGS) entry which is preliminary data.</text>
</comment>
<organism evidence="6 7">
    <name type="scientific">Deinococcus sonorensis</name>
    <dbReference type="NCBI Taxonomy" id="309891"/>
    <lineage>
        <taxon>Bacteria</taxon>
        <taxon>Thermotogati</taxon>
        <taxon>Deinococcota</taxon>
        <taxon>Deinococci</taxon>
        <taxon>Deinococcales</taxon>
        <taxon>Deinococcaceae</taxon>
        <taxon>Deinococcus</taxon>
    </lineage>
</organism>
<keyword evidence="2" id="KW-0805">Transcription regulation</keyword>
<keyword evidence="7" id="KW-1185">Reference proteome</keyword>
<evidence type="ECO:0000256" key="1">
    <source>
        <dbReference type="ARBA" id="ARBA00022491"/>
    </source>
</evidence>
<dbReference type="PANTHER" id="PTHR30146:SF148">
    <property type="entry name" value="HTH-TYPE TRANSCRIPTIONAL REPRESSOR PURR-RELATED"/>
    <property type="match status" value="1"/>
</dbReference>
<dbReference type="SUPFAM" id="SSF47413">
    <property type="entry name" value="lambda repressor-like DNA-binding domains"/>
    <property type="match status" value="1"/>
</dbReference>
<dbReference type="CDD" id="cd06290">
    <property type="entry name" value="PBP1_LacI-like"/>
    <property type="match status" value="1"/>
</dbReference>
<keyword evidence="3 6" id="KW-0238">DNA-binding</keyword>
<dbReference type="RefSeq" id="WP_380130089.1">
    <property type="nucleotide sequence ID" value="NZ_JBHSEG010000014.1"/>
</dbReference>
<evidence type="ECO:0000313" key="6">
    <source>
        <dbReference type="EMBL" id="MFC4456060.1"/>
    </source>
</evidence>
<feature type="domain" description="HTH lacI-type" evidence="5">
    <location>
        <begin position="10"/>
        <end position="64"/>
    </location>
</feature>
<dbReference type="Gene3D" id="3.40.50.2300">
    <property type="match status" value="2"/>
</dbReference>